<dbReference type="PANTHER" id="PTHR37307">
    <property type="entry name" value="CELL DIVISION PROTEIN WHIA-RELATED"/>
    <property type="match status" value="1"/>
</dbReference>
<dbReference type="AlphaFoldDB" id="A0A8J6LLQ3"/>
<comment type="caution">
    <text evidence="6">The sequence shown here is derived from an EMBL/GenBank/DDBJ whole genome shotgun (WGS) entry which is preliminary data.</text>
</comment>
<dbReference type="GO" id="GO:0043937">
    <property type="term" value="P:regulation of sporulation"/>
    <property type="evidence" value="ECO:0007669"/>
    <property type="project" value="InterPro"/>
</dbReference>
<dbReference type="PROSITE" id="PS50819">
    <property type="entry name" value="INTEIN_ENDONUCLEASE"/>
    <property type="match status" value="1"/>
</dbReference>
<dbReference type="Proteomes" id="UP000657177">
    <property type="component" value="Unassembled WGS sequence"/>
</dbReference>
<dbReference type="Pfam" id="PF10298">
    <property type="entry name" value="WhiA_N"/>
    <property type="match status" value="1"/>
</dbReference>
<evidence type="ECO:0000313" key="6">
    <source>
        <dbReference type="EMBL" id="MBA2132619.1"/>
    </source>
</evidence>
<dbReference type="HAMAP" id="MF_01420">
    <property type="entry name" value="HTH_type_WhiA"/>
    <property type="match status" value="1"/>
</dbReference>
<dbReference type="GO" id="GO:0051301">
    <property type="term" value="P:cell division"/>
    <property type="evidence" value="ECO:0007669"/>
    <property type="project" value="UniProtKB-UniRule"/>
</dbReference>
<keyword evidence="3 4" id="KW-0131">Cell cycle</keyword>
<name>A0A8J6LLQ3_9FIRM</name>
<comment type="function">
    <text evidence="4">Involved in cell division and chromosome segregation.</text>
</comment>
<evidence type="ECO:0000259" key="5">
    <source>
        <dbReference type="PROSITE" id="PS50819"/>
    </source>
</evidence>
<dbReference type="Pfam" id="PF14527">
    <property type="entry name" value="LAGLIDADG_WhiA"/>
    <property type="match status" value="1"/>
</dbReference>
<keyword evidence="7" id="KW-1185">Reference proteome</keyword>
<dbReference type="GO" id="GO:0003677">
    <property type="term" value="F:DNA binding"/>
    <property type="evidence" value="ECO:0007669"/>
    <property type="project" value="UniProtKB-UniRule"/>
</dbReference>
<evidence type="ECO:0000256" key="4">
    <source>
        <dbReference type="HAMAP-Rule" id="MF_01420"/>
    </source>
</evidence>
<dbReference type="InterPro" id="IPR039518">
    <property type="entry name" value="WhiA_LAGLIDADG_dom"/>
</dbReference>
<dbReference type="GO" id="GO:0004519">
    <property type="term" value="F:endonuclease activity"/>
    <property type="evidence" value="ECO:0007669"/>
    <property type="project" value="InterPro"/>
</dbReference>
<dbReference type="PANTHER" id="PTHR37307:SF1">
    <property type="entry name" value="CELL DIVISION PROTEIN WHIA-RELATED"/>
    <property type="match status" value="1"/>
</dbReference>
<dbReference type="InterPro" id="IPR018478">
    <property type="entry name" value="Sporu_reg_WhiA_N_dom"/>
</dbReference>
<evidence type="ECO:0000256" key="2">
    <source>
        <dbReference type="ARBA" id="ARBA00023125"/>
    </source>
</evidence>
<feature type="domain" description="DOD-type homing endonuclease" evidence="5">
    <location>
        <begin position="130"/>
        <end position="174"/>
    </location>
</feature>
<dbReference type="EMBL" id="JAAKDE010000006">
    <property type="protein sequence ID" value="MBA2132619.1"/>
    <property type="molecule type" value="Genomic_DNA"/>
</dbReference>
<keyword evidence="2 4" id="KW-0238">DNA-binding</keyword>
<dbReference type="Gene3D" id="3.10.28.10">
    <property type="entry name" value="Homing endonucleases"/>
    <property type="match status" value="1"/>
</dbReference>
<dbReference type="SUPFAM" id="SSF55608">
    <property type="entry name" value="Homing endonucleases"/>
    <property type="match status" value="1"/>
</dbReference>
<evidence type="ECO:0000313" key="7">
    <source>
        <dbReference type="Proteomes" id="UP000657177"/>
    </source>
</evidence>
<dbReference type="Pfam" id="PF02650">
    <property type="entry name" value="HTH_WhiA"/>
    <property type="match status" value="1"/>
</dbReference>
<accession>A0A8J6LLQ3</accession>
<dbReference type="NCBIfam" id="TIGR00647">
    <property type="entry name" value="DNA_bind_WhiA"/>
    <property type="match status" value="1"/>
</dbReference>
<dbReference type="InterPro" id="IPR003802">
    <property type="entry name" value="Sporulation_regulator_WhiA"/>
</dbReference>
<gene>
    <name evidence="4 6" type="primary">whiA</name>
    <name evidence="6" type="ORF">G5B42_03560</name>
</gene>
<keyword evidence="1 4" id="KW-0132">Cell division</keyword>
<organism evidence="6 7">
    <name type="scientific">Capillibacterium thermochitinicola</name>
    <dbReference type="NCBI Taxonomy" id="2699427"/>
    <lineage>
        <taxon>Bacteria</taxon>
        <taxon>Bacillati</taxon>
        <taxon>Bacillota</taxon>
        <taxon>Capillibacterium</taxon>
    </lineage>
</organism>
<dbReference type="InterPro" id="IPR027434">
    <property type="entry name" value="Homing_endonucl"/>
</dbReference>
<evidence type="ECO:0000256" key="1">
    <source>
        <dbReference type="ARBA" id="ARBA00022618"/>
    </source>
</evidence>
<dbReference type="RefSeq" id="WP_181339076.1">
    <property type="nucleotide sequence ID" value="NZ_JAAKDE010000006.1"/>
</dbReference>
<reference evidence="6" key="1">
    <citation type="submission" date="2020-06" db="EMBL/GenBank/DDBJ databases">
        <title>Novel chitinolytic bacterium.</title>
        <authorList>
            <person name="Ungkulpasvich U."/>
            <person name="Kosugi A."/>
            <person name="Uke A."/>
        </authorList>
    </citation>
    <scope>NUCLEOTIDE SEQUENCE</scope>
    <source>
        <strain evidence="6">UUS1-1</strain>
    </source>
</reference>
<comment type="similarity">
    <text evidence="4">Belongs to the WhiA family.</text>
</comment>
<sequence>MGTYSQRTKEELARKYPAQKCCVKAELAAIVRASGSLHLRANHSYVLTVSSESAALIRKTLLLLKKYFQLPGQIIVEDTGRFNRRHYRLQLIGARNVKRVLTELEILSAGLQLNSAISPSLVRNDCCRAAFLRGAFLARGSITDPQKPNYHLEITTENEEFAVGLNYLLNLCGFRAGIHHRKEYTVYLKGAETISRFISFIGAHSAFLAMEEVRVIKEMRNEVNRLVNCETANLEKSVRAGLEQVEAIKALQDRKVLATLPASLQEVARLRLEHPEVSLRELGELATPPLSKSAVNHRMRKLLKIAETFIGQEEMDSPG</sequence>
<evidence type="ECO:0000256" key="3">
    <source>
        <dbReference type="ARBA" id="ARBA00023306"/>
    </source>
</evidence>
<dbReference type="InterPro" id="IPR023054">
    <property type="entry name" value="Sporulation_regulator_WhiA_C"/>
</dbReference>
<proteinExistence type="inferred from homology"/>
<protein>
    <recommendedName>
        <fullName evidence="4">Probable cell division protein WhiA</fullName>
    </recommendedName>
</protein>
<dbReference type="InterPro" id="IPR004042">
    <property type="entry name" value="Intein_endonuc_central"/>
</dbReference>